<dbReference type="InterPro" id="IPR006311">
    <property type="entry name" value="TAT_signal"/>
</dbReference>
<keyword evidence="2" id="KW-0442">Lipid degradation</keyword>
<gene>
    <name evidence="4" type="ORF">FHS39_004123</name>
</gene>
<dbReference type="GO" id="GO:0016042">
    <property type="term" value="P:lipid catabolic process"/>
    <property type="evidence" value="ECO:0007669"/>
    <property type="project" value="UniProtKB-KW"/>
</dbReference>
<evidence type="ECO:0000313" key="4">
    <source>
        <dbReference type="EMBL" id="MBB4895056.1"/>
    </source>
</evidence>
<keyword evidence="1 4" id="KW-0378">Hydrolase</keyword>
<accession>A0A7W7PL94</accession>
<keyword evidence="3" id="KW-0443">Lipid metabolism</keyword>
<protein>
    <submittedName>
        <fullName evidence="4">Dienelactone hydrolase</fullName>
    </submittedName>
</protein>
<dbReference type="PANTHER" id="PTHR10272:SF0">
    <property type="entry name" value="PLATELET-ACTIVATING FACTOR ACETYLHYDROLASE"/>
    <property type="match status" value="1"/>
</dbReference>
<evidence type="ECO:0000256" key="3">
    <source>
        <dbReference type="ARBA" id="ARBA00023098"/>
    </source>
</evidence>
<dbReference type="SUPFAM" id="SSF53474">
    <property type="entry name" value="alpha/beta-Hydrolases"/>
    <property type="match status" value="1"/>
</dbReference>
<organism evidence="4 5">
    <name type="scientific">Streptomyces olivoverticillatus</name>
    <dbReference type="NCBI Taxonomy" id="66427"/>
    <lineage>
        <taxon>Bacteria</taxon>
        <taxon>Bacillati</taxon>
        <taxon>Actinomycetota</taxon>
        <taxon>Actinomycetes</taxon>
        <taxon>Kitasatosporales</taxon>
        <taxon>Streptomycetaceae</taxon>
        <taxon>Streptomyces</taxon>
    </lineage>
</organism>
<dbReference type="Gene3D" id="3.40.50.1820">
    <property type="entry name" value="alpha/beta hydrolase"/>
    <property type="match status" value="1"/>
</dbReference>
<dbReference type="PANTHER" id="PTHR10272">
    <property type="entry name" value="PLATELET-ACTIVATING FACTOR ACETYLHYDROLASE"/>
    <property type="match status" value="1"/>
</dbReference>
<dbReference type="Pfam" id="PF03403">
    <property type="entry name" value="PAF-AH_p_II"/>
    <property type="match status" value="1"/>
</dbReference>
<evidence type="ECO:0000256" key="2">
    <source>
        <dbReference type="ARBA" id="ARBA00022963"/>
    </source>
</evidence>
<name>A0A7W7PL94_9ACTN</name>
<proteinExistence type="predicted"/>
<keyword evidence="5" id="KW-1185">Reference proteome</keyword>
<comment type="caution">
    <text evidence="4">The sequence shown here is derived from an EMBL/GenBank/DDBJ whole genome shotgun (WGS) entry which is preliminary data.</text>
</comment>
<dbReference type="EMBL" id="JACHJH010000006">
    <property type="protein sequence ID" value="MBB4895056.1"/>
    <property type="molecule type" value="Genomic_DNA"/>
</dbReference>
<dbReference type="Proteomes" id="UP000556084">
    <property type="component" value="Unassembled WGS sequence"/>
</dbReference>
<dbReference type="AlphaFoldDB" id="A0A7W7PL94"/>
<dbReference type="InterPro" id="IPR029058">
    <property type="entry name" value="AB_hydrolase_fold"/>
</dbReference>
<sequence length="412" mass="44191">MTSSLIRKTVGTDRRTFLASSVLAAGLVLAGPLGTARARAADGLTLRLPAPSGPHPVGAATLYLVDHKRRDPWEAIPVREVMITVCYPARTVHGHPLAPQLTEGAAKAFRDVDVVFHHLPDKGVNWGSTLTYVHTGAPAQTVRRPVLVYSPGGGDPRTMGTGLAGELASHGWIVVTVDHPGDASEVDFPGTMQGREKVRTTVFRGDPRMDAHRFDTAITTRIADVRFVLDSLEALAAGRNPDAKGRALPEGLGLALDMRRVGVYGHSAGGTTAAEALYEDGRIRAAVNMEGYLDHTPQTPGRPGELFPVARYGAGRPLLLLGSDGFTHREELERSWTPLLAHPRGCARRERIRDAAHWVFTDYAALAPQLQAAGLMPAADRNALVGAASPAVAVPEVRRRVHSFFARHLPPS</sequence>
<evidence type="ECO:0000313" key="5">
    <source>
        <dbReference type="Proteomes" id="UP000556084"/>
    </source>
</evidence>
<evidence type="ECO:0000256" key="1">
    <source>
        <dbReference type="ARBA" id="ARBA00022801"/>
    </source>
</evidence>
<dbReference type="PROSITE" id="PS51318">
    <property type="entry name" value="TAT"/>
    <property type="match status" value="1"/>
</dbReference>
<dbReference type="RefSeq" id="WP_184350807.1">
    <property type="nucleotide sequence ID" value="NZ_JACHJH010000006.1"/>
</dbReference>
<reference evidence="4 5" key="1">
    <citation type="submission" date="2020-08" db="EMBL/GenBank/DDBJ databases">
        <title>Genomic Encyclopedia of Type Strains, Phase III (KMG-III): the genomes of soil and plant-associated and newly described type strains.</title>
        <authorList>
            <person name="Whitman W."/>
        </authorList>
    </citation>
    <scope>NUCLEOTIDE SEQUENCE [LARGE SCALE GENOMIC DNA]</scope>
    <source>
        <strain evidence="4 5">CECT 3266</strain>
    </source>
</reference>
<dbReference type="GO" id="GO:0003847">
    <property type="term" value="F:1-alkyl-2-acetylglycerophosphocholine esterase activity"/>
    <property type="evidence" value="ECO:0007669"/>
    <property type="project" value="TreeGrafter"/>
</dbReference>